<dbReference type="Gene3D" id="6.10.140.490">
    <property type="match status" value="1"/>
</dbReference>
<dbReference type="InterPro" id="IPR002139">
    <property type="entry name" value="Ribo/fructo_kinase"/>
</dbReference>
<dbReference type="PROSITE" id="PS00583">
    <property type="entry name" value="PFKB_KINASES_1"/>
    <property type="match status" value="1"/>
</dbReference>
<dbReference type="AlphaFoldDB" id="A0A173Y7P4"/>
<proteinExistence type="inferred from homology"/>
<name>A0A173Y7P4_9CLOT</name>
<evidence type="ECO:0000313" key="6">
    <source>
        <dbReference type="Proteomes" id="UP000095558"/>
    </source>
</evidence>
<sequence>MFNFSNTIQFQDKINDVFTIGEILVDMISDDYDTNFNSNKYSRFFGGSPANITMNIKRLGGNPIITACVGNDGLGKFLINHLKNNNIDTNLINSVNHSTSMVLVTKSKETPLPIFYRSADYNLEYNSDIDSTLKNSKIVHFSCWPISQSKSRKMIERVIEEARKNNVLIGFDPNYHEMIWEEGHDGIEYIKNLIGKVDIIKPSEVDAERIFGPDTPENHVNKFIECGAKLVIMTLGKYGAIVSDGTKTIKFNTLATEVIDTTGAGDAFWGGFYTAITSNYTLKEALNIGFATSAFKLKHVGAIAKLPSIEELKTIYNI</sequence>
<keyword evidence="3 5" id="KW-0418">Kinase</keyword>
<gene>
    <name evidence="5" type="primary">iolC_1</name>
    <name evidence="5" type="ORF">ERS852470_00265</name>
</gene>
<dbReference type="InterPro" id="IPR011611">
    <property type="entry name" value="PfkB_dom"/>
</dbReference>
<dbReference type="GO" id="GO:0006000">
    <property type="term" value="P:fructose metabolic process"/>
    <property type="evidence" value="ECO:0007669"/>
    <property type="project" value="UniProtKB-ARBA"/>
</dbReference>
<dbReference type="SUPFAM" id="SSF53613">
    <property type="entry name" value="Ribokinase-like"/>
    <property type="match status" value="1"/>
</dbReference>
<dbReference type="Gene3D" id="3.40.1620.20">
    <property type="match status" value="1"/>
</dbReference>
<dbReference type="Pfam" id="PF00294">
    <property type="entry name" value="PfkB"/>
    <property type="match status" value="1"/>
</dbReference>
<accession>A0A173Y7P4</accession>
<dbReference type="GO" id="GO:0047590">
    <property type="term" value="F:5-dehydro-2-deoxygluconokinase activity"/>
    <property type="evidence" value="ECO:0007669"/>
    <property type="project" value="UniProtKB-EC"/>
</dbReference>
<dbReference type="GeneID" id="83011793"/>
<dbReference type="OrthoDB" id="9813569at2"/>
<dbReference type="PANTHER" id="PTHR43085:SF57">
    <property type="entry name" value="CARBOHYDRATE KINASE PFKB DOMAIN-CONTAINING PROTEIN"/>
    <property type="match status" value="1"/>
</dbReference>
<evidence type="ECO:0000313" key="5">
    <source>
        <dbReference type="EMBL" id="CUN58738.1"/>
    </source>
</evidence>
<dbReference type="EC" id="2.7.1.4" evidence="5"/>
<dbReference type="InterPro" id="IPR050306">
    <property type="entry name" value="PfkB_Carbo_kinase"/>
</dbReference>
<dbReference type="EC" id="2.7.1.92" evidence="5"/>
<dbReference type="InterPro" id="IPR002173">
    <property type="entry name" value="Carboh/pur_kinase_PfkB_CS"/>
</dbReference>
<evidence type="ECO:0000256" key="3">
    <source>
        <dbReference type="ARBA" id="ARBA00022777"/>
    </source>
</evidence>
<dbReference type="EMBL" id="CYZV01000002">
    <property type="protein sequence ID" value="CUN58738.1"/>
    <property type="molecule type" value="Genomic_DNA"/>
</dbReference>
<keyword evidence="2 5" id="KW-0808">Transferase</keyword>
<dbReference type="PANTHER" id="PTHR43085">
    <property type="entry name" value="HEXOKINASE FAMILY MEMBER"/>
    <property type="match status" value="1"/>
</dbReference>
<dbReference type="RefSeq" id="WP_042397774.1">
    <property type="nucleotide sequence ID" value="NZ_CYYT01000006.1"/>
</dbReference>
<dbReference type="Proteomes" id="UP000095558">
    <property type="component" value="Unassembled WGS sequence"/>
</dbReference>
<protein>
    <submittedName>
        <fullName evidence="5">Sugar kinase, ribokinase family</fullName>
        <ecNumber evidence="5">2.7.1.4</ecNumber>
        <ecNumber evidence="5">2.7.1.92</ecNumber>
    </submittedName>
</protein>
<evidence type="ECO:0000259" key="4">
    <source>
        <dbReference type="Pfam" id="PF00294"/>
    </source>
</evidence>
<feature type="domain" description="Carbohydrate kinase PfkB" evidence="4">
    <location>
        <begin position="16"/>
        <end position="307"/>
    </location>
</feature>
<dbReference type="Gene3D" id="3.40.1190.30">
    <property type="match status" value="1"/>
</dbReference>
<dbReference type="GO" id="GO:0008865">
    <property type="term" value="F:fructokinase activity"/>
    <property type="evidence" value="ECO:0007669"/>
    <property type="project" value="UniProtKB-EC"/>
</dbReference>
<evidence type="ECO:0000256" key="1">
    <source>
        <dbReference type="ARBA" id="ARBA00010688"/>
    </source>
</evidence>
<comment type="similarity">
    <text evidence="1">Belongs to the carbohydrate kinase PfkB family.</text>
</comment>
<organism evidence="5 6">
    <name type="scientific">Clostridium disporicum</name>
    <dbReference type="NCBI Taxonomy" id="84024"/>
    <lineage>
        <taxon>Bacteria</taxon>
        <taxon>Bacillati</taxon>
        <taxon>Bacillota</taxon>
        <taxon>Clostridia</taxon>
        <taxon>Eubacteriales</taxon>
        <taxon>Clostridiaceae</taxon>
        <taxon>Clostridium</taxon>
    </lineage>
</organism>
<evidence type="ECO:0000256" key="2">
    <source>
        <dbReference type="ARBA" id="ARBA00022679"/>
    </source>
</evidence>
<dbReference type="PRINTS" id="PR00990">
    <property type="entry name" value="RIBOKINASE"/>
</dbReference>
<dbReference type="InterPro" id="IPR029056">
    <property type="entry name" value="Ribokinase-like"/>
</dbReference>
<reference evidence="5 6" key="1">
    <citation type="submission" date="2015-09" db="EMBL/GenBank/DDBJ databases">
        <authorList>
            <consortium name="Pathogen Informatics"/>
        </authorList>
    </citation>
    <scope>NUCLEOTIDE SEQUENCE [LARGE SCALE GENOMIC DNA]</scope>
    <source>
        <strain evidence="5 6">2789STDY5834855</strain>
    </source>
</reference>